<organism evidence="2 4">
    <name type="scientific">Methylobacterium oxalidis</name>
    <dbReference type="NCBI Taxonomy" id="944322"/>
    <lineage>
        <taxon>Bacteria</taxon>
        <taxon>Pseudomonadati</taxon>
        <taxon>Pseudomonadota</taxon>
        <taxon>Alphaproteobacteria</taxon>
        <taxon>Hyphomicrobiales</taxon>
        <taxon>Methylobacteriaceae</taxon>
        <taxon>Methylobacterium</taxon>
    </lineage>
</organism>
<name>A0A512J251_9HYPH</name>
<reference evidence="5" key="2">
    <citation type="journal article" date="2019" name="Int. J. Syst. Evol. Microbiol.">
        <title>The Global Catalogue of Microorganisms (GCM) 10K type strain sequencing project: providing services to taxonomists for standard genome sequencing and annotation.</title>
        <authorList>
            <consortium name="The Broad Institute Genomics Platform"/>
            <consortium name="The Broad Institute Genome Sequencing Center for Infectious Disease"/>
            <person name="Wu L."/>
            <person name="Ma J."/>
        </authorList>
    </citation>
    <scope>NUCLEOTIDE SEQUENCE [LARGE SCALE GENOMIC DNA]</scope>
    <source>
        <strain evidence="5">NBRC 107715</strain>
    </source>
</reference>
<accession>A0A512J251</accession>
<reference evidence="3" key="4">
    <citation type="submission" date="2023-01" db="EMBL/GenBank/DDBJ databases">
        <title>Draft genome sequence of Methylobacterium oxalidis strain NBRC 107715.</title>
        <authorList>
            <person name="Sun Q."/>
            <person name="Mori K."/>
        </authorList>
    </citation>
    <scope>NUCLEOTIDE SEQUENCE</scope>
    <source>
        <strain evidence="3">NBRC 107715</strain>
    </source>
</reference>
<evidence type="ECO:0000313" key="5">
    <source>
        <dbReference type="Proteomes" id="UP001156856"/>
    </source>
</evidence>
<dbReference type="Proteomes" id="UP001156856">
    <property type="component" value="Unassembled WGS sequence"/>
</dbReference>
<dbReference type="OrthoDB" id="8006166at2"/>
<gene>
    <name evidence="3" type="ORF">GCM10007888_24460</name>
    <name evidence="2" type="ORF">MOX02_20720</name>
</gene>
<keyword evidence="1" id="KW-0175">Coiled coil</keyword>
<dbReference type="RefSeq" id="WP_147025689.1">
    <property type="nucleotide sequence ID" value="NZ_BJZU01000033.1"/>
</dbReference>
<dbReference type="Proteomes" id="UP000321960">
    <property type="component" value="Unassembled WGS sequence"/>
</dbReference>
<feature type="coiled-coil region" evidence="1">
    <location>
        <begin position="79"/>
        <end position="166"/>
    </location>
</feature>
<reference evidence="2 4" key="3">
    <citation type="submission" date="2019-07" db="EMBL/GenBank/DDBJ databases">
        <title>Whole genome shotgun sequence of Methylobacterium oxalidis NBRC 107715.</title>
        <authorList>
            <person name="Hosoyama A."/>
            <person name="Uohara A."/>
            <person name="Ohji S."/>
            <person name="Ichikawa N."/>
        </authorList>
    </citation>
    <scope>NUCLEOTIDE SEQUENCE [LARGE SCALE GENOMIC DNA]</scope>
    <source>
        <strain evidence="2 4">NBRC 107715</strain>
    </source>
</reference>
<sequence>MDTNTETVATWAYQPDGAARIFDLAPGEGLPEGWHASPDCITDPALATADALSARLQGREYVPTHAEADPATDAPAGALEAAVAEIERLKAIIEAGAAENERLVAEIDAAEVELEKAAAALVALKADLDKAQADGGFAVSERDDAKAALDALKAELDQTRADLEAATAPAAPAKPAKAR</sequence>
<protein>
    <submittedName>
        <fullName evidence="2">Uncharacterized protein</fullName>
    </submittedName>
</protein>
<dbReference type="EMBL" id="BSPK01000033">
    <property type="protein sequence ID" value="GLS64065.1"/>
    <property type="molecule type" value="Genomic_DNA"/>
</dbReference>
<proteinExistence type="predicted"/>
<dbReference type="EMBL" id="BJZU01000033">
    <property type="protein sequence ID" value="GEP04034.1"/>
    <property type="molecule type" value="Genomic_DNA"/>
</dbReference>
<dbReference type="Gene3D" id="6.10.250.3110">
    <property type="match status" value="1"/>
</dbReference>
<comment type="caution">
    <text evidence="2">The sequence shown here is derived from an EMBL/GenBank/DDBJ whole genome shotgun (WGS) entry which is preliminary data.</text>
</comment>
<keyword evidence="5" id="KW-1185">Reference proteome</keyword>
<evidence type="ECO:0000313" key="3">
    <source>
        <dbReference type="EMBL" id="GLS64065.1"/>
    </source>
</evidence>
<dbReference type="AlphaFoldDB" id="A0A512J251"/>
<evidence type="ECO:0000313" key="4">
    <source>
        <dbReference type="Proteomes" id="UP000321960"/>
    </source>
</evidence>
<evidence type="ECO:0000313" key="2">
    <source>
        <dbReference type="EMBL" id="GEP04034.1"/>
    </source>
</evidence>
<evidence type="ECO:0000256" key="1">
    <source>
        <dbReference type="SAM" id="Coils"/>
    </source>
</evidence>
<reference evidence="3" key="1">
    <citation type="journal article" date="2014" name="Int. J. Syst. Evol. Microbiol.">
        <title>Complete genome of a new Firmicutes species belonging to the dominant human colonic microbiota ('Ruminococcus bicirculans') reveals two chromosomes and a selective capacity to utilize plant glucans.</title>
        <authorList>
            <consortium name="NISC Comparative Sequencing Program"/>
            <person name="Wegmann U."/>
            <person name="Louis P."/>
            <person name="Goesmann A."/>
            <person name="Henrissat B."/>
            <person name="Duncan S.H."/>
            <person name="Flint H.J."/>
        </authorList>
    </citation>
    <scope>NUCLEOTIDE SEQUENCE</scope>
    <source>
        <strain evidence="3">NBRC 107715</strain>
    </source>
</reference>